<dbReference type="InterPro" id="IPR001347">
    <property type="entry name" value="SIS_dom"/>
</dbReference>
<keyword evidence="1" id="KW-0805">Transcription regulation</keyword>
<dbReference type="PANTHER" id="PTHR30514:SF1">
    <property type="entry name" value="HTH-TYPE TRANSCRIPTIONAL REGULATOR HEXR-RELATED"/>
    <property type="match status" value="1"/>
</dbReference>
<proteinExistence type="predicted"/>
<evidence type="ECO:0000259" key="5">
    <source>
        <dbReference type="PROSITE" id="PS51464"/>
    </source>
</evidence>
<reference evidence="6 7" key="1">
    <citation type="submission" date="2016-10" db="EMBL/GenBank/DDBJ databases">
        <authorList>
            <person name="de Groot N.N."/>
        </authorList>
    </citation>
    <scope>NUCLEOTIDE SEQUENCE [LARGE SCALE GENOMIC DNA]</scope>
    <source>
        <strain evidence="6 7">CGMCC 4.5598</strain>
    </source>
</reference>
<dbReference type="GO" id="GO:0003700">
    <property type="term" value="F:DNA-binding transcription factor activity"/>
    <property type="evidence" value="ECO:0007669"/>
    <property type="project" value="InterPro"/>
</dbReference>
<keyword evidence="3" id="KW-0804">Transcription</keyword>
<dbReference type="Proteomes" id="UP000199361">
    <property type="component" value="Unassembled WGS sequence"/>
</dbReference>
<dbReference type="RefSeq" id="WP_091082806.1">
    <property type="nucleotide sequence ID" value="NZ_FOHX01000005.1"/>
</dbReference>
<dbReference type="InterPro" id="IPR035472">
    <property type="entry name" value="RpiR-like_SIS"/>
</dbReference>
<keyword evidence="7" id="KW-1185">Reference proteome</keyword>
<dbReference type="Gene3D" id="1.10.10.10">
    <property type="entry name" value="Winged helix-like DNA-binding domain superfamily/Winged helix DNA-binding domain"/>
    <property type="match status" value="1"/>
</dbReference>
<dbReference type="GO" id="GO:0097367">
    <property type="term" value="F:carbohydrate derivative binding"/>
    <property type="evidence" value="ECO:0007669"/>
    <property type="project" value="InterPro"/>
</dbReference>
<dbReference type="OrthoDB" id="370421at2"/>
<evidence type="ECO:0000259" key="4">
    <source>
        <dbReference type="PROSITE" id="PS51071"/>
    </source>
</evidence>
<dbReference type="GO" id="GO:1901135">
    <property type="term" value="P:carbohydrate derivative metabolic process"/>
    <property type="evidence" value="ECO:0007669"/>
    <property type="project" value="InterPro"/>
</dbReference>
<dbReference type="AlphaFoldDB" id="A0A1I0JF81"/>
<dbReference type="GO" id="GO:0003677">
    <property type="term" value="F:DNA binding"/>
    <property type="evidence" value="ECO:0007669"/>
    <property type="project" value="UniProtKB-KW"/>
</dbReference>
<dbReference type="PROSITE" id="PS51071">
    <property type="entry name" value="HTH_RPIR"/>
    <property type="match status" value="1"/>
</dbReference>
<organism evidence="6 7">
    <name type="scientific">Nonomuraea wenchangensis</name>
    <dbReference type="NCBI Taxonomy" id="568860"/>
    <lineage>
        <taxon>Bacteria</taxon>
        <taxon>Bacillati</taxon>
        <taxon>Actinomycetota</taxon>
        <taxon>Actinomycetes</taxon>
        <taxon>Streptosporangiales</taxon>
        <taxon>Streptosporangiaceae</taxon>
        <taxon>Nonomuraea</taxon>
    </lineage>
</organism>
<dbReference type="Gene3D" id="3.40.50.10490">
    <property type="entry name" value="Glucose-6-phosphate isomerase like protein, domain 1"/>
    <property type="match status" value="1"/>
</dbReference>
<sequence length="302" mass="31810">MAEDAGTLLIRIRAAMPGLRPSERRIAEAFAADPAAANLSIADLAARCATSTTSVVRFYRRMGYAHYKDFTIDLTRALAREELAISGLAEAPGDIDRNDSLAGIVSKVATNETLSIADTARSLDLDALARAVEVVGAARRIDTFGVGASALVGLDLQQKLSRIGRTAINWHDAHSAWTSAATLDGTCVAVAVSHSGATVDTAEFLAIARRSGAATVAITNVLDSPLARAADVTLTTAARETAFRSGALGSRIAQLMVVDCLFTGVAQASYDASMAALRDTYAVVHTRAVKRGHRWAADRDVR</sequence>
<name>A0A1I0JF81_9ACTN</name>
<dbReference type="Pfam" id="PF01418">
    <property type="entry name" value="HTH_6"/>
    <property type="match status" value="1"/>
</dbReference>
<dbReference type="InterPro" id="IPR000281">
    <property type="entry name" value="HTH_RpiR"/>
</dbReference>
<gene>
    <name evidence="6" type="ORF">SAMN05421811_105636</name>
</gene>
<feature type="domain" description="SIS" evidence="5">
    <location>
        <begin position="131"/>
        <end position="271"/>
    </location>
</feature>
<evidence type="ECO:0000256" key="2">
    <source>
        <dbReference type="ARBA" id="ARBA00023125"/>
    </source>
</evidence>
<dbReference type="InterPro" id="IPR009057">
    <property type="entry name" value="Homeodomain-like_sf"/>
</dbReference>
<evidence type="ECO:0000256" key="1">
    <source>
        <dbReference type="ARBA" id="ARBA00023015"/>
    </source>
</evidence>
<feature type="domain" description="HTH rpiR-type" evidence="4">
    <location>
        <begin position="6"/>
        <end position="81"/>
    </location>
</feature>
<dbReference type="CDD" id="cd05013">
    <property type="entry name" value="SIS_RpiR"/>
    <property type="match status" value="1"/>
</dbReference>
<keyword evidence="2" id="KW-0238">DNA-binding</keyword>
<dbReference type="EMBL" id="FOHX01000005">
    <property type="protein sequence ID" value="SEU08032.1"/>
    <property type="molecule type" value="Genomic_DNA"/>
</dbReference>
<evidence type="ECO:0000313" key="6">
    <source>
        <dbReference type="EMBL" id="SEU08032.1"/>
    </source>
</evidence>
<evidence type="ECO:0000256" key="3">
    <source>
        <dbReference type="ARBA" id="ARBA00023163"/>
    </source>
</evidence>
<dbReference type="Pfam" id="PF01380">
    <property type="entry name" value="SIS"/>
    <property type="match status" value="1"/>
</dbReference>
<protein>
    <submittedName>
        <fullName evidence="6">Transcriptional regulator, RpiR family</fullName>
    </submittedName>
</protein>
<evidence type="ECO:0000313" key="7">
    <source>
        <dbReference type="Proteomes" id="UP000199361"/>
    </source>
</evidence>
<dbReference type="PANTHER" id="PTHR30514">
    <property type="entry name" value="GLUCOKINASE"/>
    <property type="match status" value="1"/>
</dbReference>
<dbReference type="SUPFAM" id="SSF53697">
    <property type="entry name" value="SIS domain"/>
    <property type="match status" value="1"/>
</dbReference>
<dbReference type="InterPro" id="IPR047640">
    <property type="entry name" value="RpiR-like"/>
</dbReference>
<dbReference type="STRING" id="568860.SAMN05421811_105636"/>
<accession>A0A1I0JF81</accession>
<dbReference type="SUPFAM" id="SSF46689">
    <property type="entry name" value="Homeodomain-like"/>
    <property type="match status" value="1"/>
</dbReference>
<dbReference type="InterPro" id="IPR046348">
    <property type="entry name" value="SIS_dom_sf"/>
</dbReference>
<dbReference type="InterPro" id="IPR036388">
    <property type="entry name" value="WH-like_DNA-bd_sf"/>
</dbReference>
<dbReference type="PROSITE" id="PS51464">
    <property type="entry name" value="SIS"/>
    <property type="match status" value="1"/>
</dbReference>